<feature type="domain" description="Cdc37 C-terminal" evidence="2">
    <location>
        <begin position="8"/>
        <end position="68"/>
    </location>
</feature>
<sequence>MSLCHTLSEIPPSHPLSVFTSSSSHEAKVHMQRCIDSGLWVPNSRGGEDDAGEKEEDKEETEKEEKKE</sequence>
<proteinExistence type="predicted"/>
<dbReference type="SMART" id="SM01069">
    <property type="entry name" value="CDC37_C"/>
    <property type="match status" value="1"/>
</dbReference>
<evidence type="ECO:0000313" key="4">
    <source>
        <dbReference type="Proteomes" id="UP000824540"/>
    </source>
</evidence>
<feature type="region of interest" description="Disordered" evidence="1">
    <location>
        <begin position="1"/>
        <end position="68"/>
    </location>
</feature>
<gene>
    <name evidence="3" type="ORF">JZ751_023895</name>
</gene>
<feature type="compositionally biased region" description="Acidic residues" evidence="1">
    <location>
        <begin position="49"/>
        <end position="59"/>
    </location>
</feature>
<accession>A0A8T2N1V8</accession>
<dbReference type="EMBL" id="JAFBMS010000545">
    <property type="protein sequence ID" value="KAG9330557.1"/>
    <property type="molecule type" value="Genomic_DNA"/>
</dbReference>
<dbReference type="AlphaFoldDB" id="A0A8T2N1V8"/>
<name>A0A8T2N1V8_9TELE</name>
<dbReference type="InterPro" id="IPR013873">
    <property type="entry name" value="Cdc37_C"/>
</dbReference>
<evidence type="ECO:0000256" key="1">
    <source>
        <dbReference type="SAM" id="MobiDB-lite"/>
    </source>
</evidence>
<comment type="caution">
    <text evidence="3">The sequence shown here is derived from an EMBL/GenBank/DDBJ whole genome shotgun (WGS) entry which is preliminary data.</text>
</comment>
<keyword evidence="4" id="KW-1185">Reference proteome</keyword>
<dbReference type="Proteomes" id="UP000824540">
    <property type="component" value="Unassembled WGS sequence"/>
</dbReference>
<protein>
    <recommendedName>
        <fullName evidence="2">Cdc37 C-terminal domain-containing protein</fullName>
    </recommendedName>
</protein>
<reference evidence="3" key="1">
    <citation type="thesis" date="2021" institute="BYU ScholarsArchive" country="Provo, UT, USA">
        <title>Applications of and Algorithms for Genome Assembly and Genomic Analyses with an Emphasis on Marine Teleosts.</title>
        <authorList>
            <person name="Pickett B.D."/>
        </authorList>
    </citation>
    <scope>NUCLEOTIDE SEQUENCE</scope>
    <source>
        <strain evidence="3">HI-2016</strain>
    </source>
</reference>
<evidence type="ECO:0000259" key="2">
    <source>
        <dbReference type="SMART" id="SM01069"/>
    </source>
</evidence>
<dbReference type="OrthoDB" id="8954436at2759"/>
<evidence type="ECO:0000313" key="3">
    <source>
        <dbReference type="EMBL" id="KAG9330557.1"/>
    </source>
</evidence>
<organism evidence="3 4">
    <name type="scientific">Albula glossodonta</name>
    <name type="common">roundjaw bonefish</name>
    <dbReference type="NCBI Taxonomy" id="121402"/>
    <lineage>
        <taxon>Eukaryota</taxon>
        <taxon>Metazoa</taxon>
        <taxon>Chordata</taxon>
        <taxon>Craniata</taxon>
        <taxon>Vertebrata</taxon>
        <taxon>Euteleostomi</taxon>
        <taxon>Actinopterygii</taxon>
        <taxon>Neopterygii</taxon>
        <taxon>Teleostei</taxon>
        <taxon>Albuliformes</taxon>
        <taxon>Albulidae</taxon>
        <taxon>Albula</taxon>
    </lineage>
</organism>